<organism evidence="7 8">
    <name type="scientific">Mycetocola lacteus</name>
    <dbReference type="NCBI Taxonomy" id="76637"/>
    <lineage>
        <taxon>Bacteria</taxon>
        <taxon>Bacillati</taxon>
        <taxon>Actinomycetota</taxon>
        <taxon>Actinomycetes</taxon>
        <taxon>Micrococcales</taxon>
        <taxon>Microbacteriaceae</taxon>
        <taxon>Mycetocola</taxon>
    </lineage>
</organism>
<evidence type="ECO:0000256" key="2">
    <source>
        <dbReference type="ARBA" id="ARBA00023015"/>
    </source>
</evidence>
<evidence type="ECO:0000313" key="7">
    <source>
        <dbReference type="EMBL" id="RLP79337.1"/>
    </source>
</evidence>
<evidence type="ECO:0000256" key="3">
    <source>
        <dbReference type="ARBA" id="ARBA00023125"/>
    </source>
</evidence>
<evidence type="ECO:0000256" key="4">
    <source>
        <dbReference type="ARBA" id="ARBA00023163"/>
    </source>
</evidence>
<feature type="domain" description="HTH tetR-type" evidence="6">
    <location>
        <begin position="8"/>
        <end position="68"/>
    </location>
</feature>
<gene>
    <name evidence="7" type="ORF">D9V34_16230</name>
</gene>
<keyword evidence="4" id="KW-0804">Transcription</keyword>
<dbReference type="Pfam" id="PF00440">
    <property type="entry name" value="TetR_N"/>
    <property type="match status" value="1"/>
</dbReference>
<dbReference type="OrthoDB" id="9816296at2"/>
<accession>A0A3L7AGP2</accession>
<dbReference type="Proteomes" id="UP000269438">
    <property type="component" value="Unassembled WGS sequence"/>
</dbReference>
<dbReference type="InterPro" id="IPR039538">
    <property type="entry name" value="BetI_C"/>
</dbReference>
<dbReference type="InterPro" id="IPR050109">
    <property type="entry name" value="HTH-type_TetR-like_transc_reg"/>
</dbReference>
<evidence type="ECO:0000259" key="6">
    <source>
        <dbReference type="PROSITE" id="PS50977"/>
    </source>
</evidence>
<evidence type="ECO:0000313" key="8">
    <source>
        <dbReference type="Proteomes" id="UP000269438"/>
    </source>
</evidence>
<dbReference type="Gene3D" id="1.10.357.10">
    <property type="entry name" value="Tetracycline Repressor, domain 2"/>
    <property type="match status" value="1"/>
</dbReference>
<dbReference type="AlphaFoldDB" id="A0A3L7AGP2"/>
<dbReference type="PROSITE" id="PS50977">
    <property type="entry name" value="HTH_TETR_2"/>
    <property type="match status" value="1"/>
</dbReference>
<reference evidence="7 8" key="1">
    <citation type="submission" date="2018-10" db="EMBL/GenBank/DDBJ databases">
        <authorList>
            <person name="Li J."/>
        </authorList>
    </citation>
    <scope>NUCLEOTIDE SEQUENCE [LARGE SCALE GENOMIC DNA]</scope>
    <source>
        <strain evidence="7 8">JCM 11654</strain>
    </source>
</reference>
<evidence type="ECO:0000256" key="1">
    <source>
        <dbReference type="ARBA" id="ARBA00022491"/>
    </source>
</evidence>
<dbReference type="GO" id="GO:0003700">
    <property type="term" value="F:DNA-binding transcription factor activity"/>
    <property type="evidence" value="ECO:0007669"/>
    <property type="project" value="TreeGrafter"/>
</dbReference>
<dbReference type="PANTHER" id="PTHR30055:SF234">
    <property type="entry name" value="HTH-TYPE TRANSCRIPTIONAL REGULATOR BETI"/>
    <property type="match status" value="1"/>
</dbReference>
<dbReference type="InterPro" id="IPR036271">
    <property type="entry name" value="Tet_transcr_reg_TetR-rel_C_sf"/>
</dbReference>
<proteinExistence type="predicted"/>
<name>A0A3L7AGP2_9MICO</name>
<comment type="caution">
    <text evidence="7">The sequence shown here is derived from an EMBL/GenBank/DDBJ whole genome shotgun (WGS) entry which is preliminary data.</text>
</comment>
<feature type="DNA-binding region" description="H-T-H motif" evidence="5">
    <location>
        <begin position="31"/>
        <end position="50"/>
    </location>
</feature>
<keyword evidence="3 5" id="KW-0238">DNA-binding</keyword>
<dbReference type="GO" id="GO:0000976">
    <property type="term" value="F:transcription cis-regulatory region binding"/>
    <property type="evidence" value="ECO:0007669"/>
    <property type="project" value="TreeGrafter"/>
</dbReference>
<protein>
    <submittedName>
        <fullName evidence="7">TetR family transcriptional regulator</fullName>
    </submittedName>
</protein>
<sequence>MPRIRDPHAQRQLLSEAVWATLAEHGPGGLTLRAVAERAGCTTGLVLHTFTDKQALLLDARDRLHERTRLRAERLEAEASDPVDALRSVALGTLAADPDGLANARVWVGFLASAFGDEVLAERHALHSGSFRIRLTRLIQAAIPGIDDAEAEARAALLAATTEGVCVLAAGNPEVWTAQLQHLAVIRALDAALEPIR</sequence>
<dbReference type="PANTHER" id="PTHR30055">
    <property type="entry name" value="HTH-TYPE TRANSCRIPTIONAL REGULATOR RUTR"/>
    <property type="match status" value="1"/>
</dbReference>
<keyword evidence="8" id="KW-1185">Reference proteome</keyword>
<dbReference type="SUPFAM" id="SSF48498">
    <property type="entry name" value="Tetracyclin repressor-like, C-terminal domain"/>
    <property type="match status" value="1"/>
</dbReference>
<dbReference type="RefSeq" id="WP_121689501.1">
    <property type="nucleotide sequence ID" value="NZ_RCUY01000015.1"/>
</dbReference>
<dbReference type="InterPro" id="IPR009057">
    <property type="entry name" value="Homeodomain-like_sf"/>
</dbReference>
<dbReference type="EMBL" id="RCUY01000015">
    <property type="protein sequence ID" value="RLP79337.1"/>
    <property type="molecule type" value="Genomic_DNA"/>
</dbReference>
<keyword evidence="2" id="KW-0805">Transcription regulation</keyword>
<dbReference type="InterPro" id="IPR001647">
    <property type="entry name" value="HTH_TetR"/>
</dbReference>
<dbReference type="Pfam" id="PF13977">
    <property type="entry name" value="TetR_C_6"/>
    <property type="match status" value="1"/>
</dbReference>
<keyword evidence="1" id="KW-0678">Repressor</keyword>
<dbReference type="SUPFAM" id="SSF46689">
    <property type="entry name" value="Homeodomain-like"/>
    <property type="match status" value="1"/>
</dbReference>
<evidence type="ECO:0000256" key="5">
    <source>
        <dbReference type="PROSITE-ProRule" id="PRU00335"/>
    </source>
</evidence>